<gene>
    <name evidence="3" type="ORF">I5M32_07125</name>
</gene>
<protein>
    <submittedName>
        <fullName evidence="3">PepSY-like domain-containing protein</fullName>
    </submittedName>
</protein>
<comment type="caution">
    <text evidence="3">The sequence shown here is derived from an EMBL/GenBank/DDBJ whole genome shotgun (WGS) entry which is preliminary data.</text>
</comment>
<evidence type="ECO:0000313" key="4">
    <source>
        <dbReference type="Proteomes" id="UP000660024"/>
    </source>
</evidence>
<feature type="domain" description="Putative beta-lactamase-inhibitor-like PepSY-like" evidence="2">
    <location>
        <begin position="74"/>
        <end position="134"/>
    </location>
</feature>
<dbReference type="SUPFAM" id="SSF160574">
    <property type="entry name" value="BT0923-like"/>
    <property type="match status" value="1"/>
</dbReference>
<reference evidence="3 4" key="1">
    <citation type="submission" date="2020-12" db="EMBL/GenBank/DDBJ databases">
        <title>Bacterial novel species Pedobacter sp. SD-b isolated from soil.</title>
        <authorList>
            <person name="Jung H.-Y."/>
        </authorList>
    </citation>
    <scope>NUCLEOTIDE SEQUENCE [LARGE SCALE GENOMIC DNA]</scope>
    <source>
        <strain evidence="3 4">SD-b</strain>
    </source>
</reference>
<evidence type="ECO:0000313" key="3">
    <source>
        <dbReference type="EMBL" id="MBK0382727.1"/>
    </source>
</evidence>
<feature type="signal peptide" evidence="1">
    <location>
        <begin position="1"/>
        <end position="20"/>
    </location>
</feature>
<dbReference type="EMBL" id="JAEHFY010000008">
    <property type="protein sequence ID" value="MBK0382727.1"/>
    <property type="molecule type" value="Genomic_DNA"/>
</dbReference>
<dbReference type="Pfam" id="PF11396">
    <property type="entry name" value="PepSY_like"/>
    <property type="match status" value="2"/>
</dbReference>
<dbReference type="PROSITE" id="PS51257">
    <property type="entry name" value="PROKAR_LIPOPROTEIN"/>
    <property type="match status" value="1"/>
</dbReference>
<evidence type="ECO:0000256" key="1">
    <source>
        <dbReference type="SAM" id="SignalP"/>
    </source>
</evidence>
<sequence length="139" mass="15108">MKNLILTIAASVALSATACAQVKVPDAVKSSFNKEYPGTKVKWEKEGANYEAGFEQMGHEMSVIYSSNGTSLEKEMEIKVSELPKVVTDNVMKMHKGAKIKEAAKITKANGEVQYEAEVNGKDMLFTEAGKFIKEAAGD</sequence>
<dbReference type="Gene3D" id="3.10.450.360">
    <property type="match status" value="1"/>
</dbReference>
<feature type="domain" description="Putative beta-lactamase-inhibitor-like PepSY-like" evidence="2">
    <location>
        <begin position="23"/>
        <end position="70"/>
    </location>
</feature>
<dbReference type="RefSeq" id="WP_200585507.1">
    <property type="nucleotide sequence ID" value="NZ_JAEHFY010000008.1"/>
</dbReference>
<organism evidence="3 4">
    <name type="scientific">Pedobacter segetis</name>
    <dbReference type="NCBI Taxonomy" id="2793069"/>
    <lineage>
        <taxon>Bacteria</taxon>
        <taxon>Pseudomonadati</taxon>
        <taxon>Bacteroidota</taxon>
        <taxon>Sphingobacteriia</taxon>
        <taxon>Sphingobacteriales</taxon>
        <taxon>Sphingobacteriaceae</taxon>
        <taxon>Pedobacter</taxon>
    </lineage>
</organism>
<dbReference type="InterPro" id="IPR021533">
    <property type="entry name" value="PepSY-like"/>
</dbReference>
<accession>A0ABS1BIQ5</accession>
<keyword evidence="1" id="KW-0732">Signal</keyword>
<feature type="chain" id="PRO_5047210843" evidence="1">
    <location>
        <begin position="21"/>
        <end position="139"/>
    </location>
</feature>
<proteinExistence type="predicted"/>
<name>A0ABS1BIQ5_9SPHI</name>
<dbReference type="Proteomes" id="UP000660024">
    <property type="component" value="Unassembled WGS sequence"/>
</dbReference>
<keyword evidence="4" id="KW-1185">Reference proteome</keyword>
<evidence type="ECO:0000259" key="2">
    <source>
        <dbReference type="Pfam" id="PF11396"/>
    </source>
</evidence>